<dbReference type="HOGENOM" id="CLU_452084_0_0_1"/>
<feature type="region of interest" description="Disordered" evidence="1">
    <location>
        <begin position="432"/>
        <end position="452"/>
    </location>
</feature>
<feature type="region of interest" description="Disordered" evidence="1">
    <location>
        <begin position="233"/>
        <end position="289"/>
    </location>
</feature>
<feature type="compositionally biased region" description="Low complexity" evidence="1">
    <location>
        <begin position="377"/>
        <end position="392"/>
    </location>
</feature>
<evidence type="ECO:0000313" key="3">
    <source>
        <dbReference type="Proteomes" id="UP000054196"/>
    </source>
</evidence>
<dbReference type="OrthoDB" id="3269005at2759"/>
<feature type="region of interest" description="Disordered" evidence="1">
    <location>
        <begin position="492"/>
        <end position="520"/>
    </location>
</feature>
<feature type="compositionally biased region" description="Gly residues" evidence="1">
    <location>
        <begin position="241"/>
        <end position="256"/>
    </location>
</feature>
<dbReference type="GeneID" id="18882955"/>
<dbReference type="Proteomes" id="UP000054196">
    <property type="component" value="Unassembled WGS sequence"/>
</dbReference>
<gene>
    <name evidence="2" type="ORF">PUNSTDRAFT_48126</name>
</gene>
<dbReference type="KEGG" id="psq:PUNSTDRAFT_48126"/>
<feature type="compositionally biased region" description="Polar residues" evidence="1">
    <location>
        <begin position="406"/>
        <end position="415"/>
    </location>
</feature>
<dbReference type="AlphaFoldDB" id="R7S0L6"/>
<name>R7S0L6_PUNST</name>
<reference evidence="3" key="1">
    <citation type="journal article" date="2012" name="Science">
        <title>The Paleozoic origin of enzymatic lignin decomposition reconstructed from 31 fungal genomes.</title>
        <authorList>
            <person name="Floudas D."/>
            <person name="Binder M."/>
            <person name="Riley R."/>
            <person name="Barry K."/>
            <person name="Blanchette R.A."/>
            <person name="Henrissat B."/>
            <person name="Martinez A.T."/>
            <person name="Otillar R."/>
            <person name="Spatafora J.W."/>
            <person name="Yadav J.S."/>
            <person name="Aerts A."/>
            <person name="Benoit I."/>
            <person name="Boyd A."/>
            <person name="Carlson A."/>
            <person name="Copeland A."/>
            <person name="Coutinho P.M."/>
            <person name="de Vries R.P."/>
            <person name="Ferreira P."/>
            <person name="Findley K."/>
            <person name="Foster B."/>
            <person name="Gaskell J."/>
            <person name="Glotzer D."/>
            <person name="Gorecki P."/>
            <person name="Heitman J."/>
            <person name="Hesse C."/>
            <person name="Hori C."/>
            <person name="Igarashi K."/>
            <person name="Jurgens J.A."/>
            <person name="Kallen N."/>
            <person name="Kersten P."/>
            <person name="Kohler A."/>
            <person name="Kuees U."/>
            <person name="Kumar T.K.A."/>
            <person name="Kuo A."/>
            <person name="LaButti K."/>
            <person name="Larrondo L.F."/>
            <person name="Lindquist E."/>
            <person name="Ling A."/>
            <person name="Lombard V."/>
            <person name="Lucas S."/>
            <person name="Lundell T."/>
            <person name="Martin R."/>
            <person name="McLaughlin D.J."/>
            <person name="Morgenstern I."/>
            <person name="Morin E."/>
            <person name="Murat C."/>
            <person name="Nagy L.G."/>
            <person name="Nolan M."/>
            <person name="Ohm R.A."/>
            <person name="Patyshakuliyeva A."/>
            <person name="Rokas A."/>
            <person name="Ruiz-Duenas F.J."/>
            <person name="Sabat G."/>
            <person name="Salamov A."/>
            <person name="Samejima M."/>
            <person name="Schmutz J."/>
            <person name="Slot J.C."/>
            <person name="St John F."/>
            <person name="Stenlid J."/>
            <person name="Sun H."/>
            <person name="Sun S."/>
            <person name="Syed K."/>
            <person name="Tsang A."/>
            <person name="Wiebenga A."/>
            <person name="Young D."/>
            <person name="Pisabarro A."/>
            <person name="Eastwood D.C."/>
            <person name="Martin F."/>
            <person name="Cullen D."/>
            <person name="Grigoriev I.V."/>
            <person name="Hibbett D.S."/>
        </authorList>
    </citation>
    <scope>NUCLEOTIDE SEQUENCE [LARGE SCALE GENOMIC DNA]</scope>
    <source>
        <strain evidence="3">HHB-11173 SS5</strain>
    </source>
</reference>
<dbReference type="EMBL" id="JH687582">
    <property type="protein sequence ID" value="EIN03394.1"/>
    <property type="molecule type" value="Genomic_DNA"/>
</dbReference>
<protein>
    <submittedName>
        <fullName evidence="2">Uncharacterized protein</fullName>
    </submittedName>
</protein>
<feature type="compositionally biased region" description="Basic and acidic residues" evidence="1">
    <location>
        <begin position="510"/>
        <end position="519"/>
    </location>
</feature>
<accession>R7S0L6</accession>
<feature type="compositionally biased region" description="Basic and acidic residues" evidence="1">
    <location>
        <begin position="272"/>
        <end position="288"/>
    </location>
</feature>
<sequence length="604" mass="65264">MVNKSKKSVSPLQTNAAPARQTRSRKAKAEKIEKQENVEKRDVESVIPTSLCPCTGSTAYRWRPPANHHLTDSLLTAVEASSTYKQAFGFDKGPNGTPVSGVGKNSTQLYRQLARTIFFNNQRITEEYVDEDLDRLSTCIKNRVANLKKIYQKQRQMLSETGQGLIDDDREHEITPGSTLQNIWDKIQTAFPWYKRMNILMGASPIVDRSAIAHSGTKLDLSALGSYAKRSITQGSSSDIDGGGGEDTGNGDGTGDGDNVSESGGDAGGRYDTSDGHGESNGTGDRHLAGGGYVAGDSYDTNNGYVVGGGYDTNGGYVLGDVYSAGRGYGADDGYTLSGGYGTGSGNDPGDTGAAAFADKDIPTPSARHRSFRRSSGDSSSYSGHPGSEISSITDSHVGSPHLDNVLSSPTTSKPQDQKQIETAVLLAPGVNSNSGLAKRKSDELDTTTGKLEDAQLKRKKENNPFDRLDKISEAEHRVRIEVAASRADSKVRREAERTRRDLQLNQQKNRFEAEESEHRRRHELQMMQAQIELARIQHGLSSSSVNNPALGSDPAMSVSHDNSWNTPNSFSMTDALPSHNNAVFDLPVLLDSGMSDMWPHPST</sequence>
<proteinExistence type="predicted"/>
<organism evidence="2 3">
    <name type="scientific">Punctularia strigosozonata (strain HHB-11173)</name>
    <name type="common">White-rot fungus</name>
    <dbReference type="NCBI Taxonomy" id="741275"/>
    <lineage>
        <taxon>Eukaryota</taxon>
        <taxon>Fungi</taxon>
        <taxon>Dikarya</taxon>
        <taxon>Basidiomycota</taxon>
        <taxon>Agaricomycotina</taxon>
        <taxon>Agaricomycetes</taxon>
        <taxon>Corticiales</taxon>
        <taxon>Punctulariaceae</taxon>
        <taxon>Punctularia</taxon>
    </lineage>
</organism>
<feature type="compositionally biased region" description="Basic and acidic residues" evidence="1">
    <location>
        <begin position="492"/>
        <end position="503"/>
    </location>
</feature>
<feature type="region of interest" description="Disordered" evidence="1">
    <location>
        <begin position="346"/>
        <end position="418"/>
    </location>
</feature>
<evidence type="ECO:0000313" key="2">
    <source>
        <dbReference type="EMBL" id="EIN03394.1"/>
    </source>
</evidence>
<evidence type="ECO:0000256" key="1">
    <source>
        <dbReference type="SAM" id="MobiDB-lite"/>
    </source>
</evidence>
<feature type="region of interest" description="Disordered" evidence="1">
    <location>
        <begin position="1"/>
        <end position="36"/>
    </location>
</feature>
<dbReference type="RefSeq" id="XP_007389376.1">
    <property type="nucleotide sequence ID" value="XM_007389314.1"/>
</dbReference>
<dbReference type="eggNOG" id="ENOG502REM6">
    <property type="taxonomic scope" value="Eukaryota"/>
</dbReference>
<feature type="compositionally biased region" description="Basic and acidic residues" evidence="1">
    <location>
        <begin position="27"/>
        <end position="36"/>
    </location>
</feature>
<keyword evidence="3" id="KW-1185">Reference proteome</keyword>